<dbReference type="EMBL" id="HACA01026539">
    <property type="protein sequence ID" value="CDW43900.1"/>
    <property type="molecule type" value="Transcribed_RNA"/>
</dbReference>
<accession>A0A0K2V0R8</accession>
<feature type="non-terminal residue" evidence="1">
    <location>
        <position position="1"/>
    </location>
</feature>
<organism evidence="1">
    <name type="scientific">Lepeophtheirus salmonis</name>
    <name type="common">Salmon louse</name>
    <name type="synonym">Caligus salmonis</name>
    <dbReference type="NCBI Taxonomy" id="72036"/>
    <lineage>
        <taxon>Eukaryota</taxon>
        <taxon>Metazoa</taxon>
        <taxon>Ecdysozoa</taxon>
        <taxon>Arthropoda</taxon>
        <taxon>Crustacea</taxon>
        <taxon>Multicrustacea</taxon>
        <taxon>Hexanauplia</taxon>
        <taxon>Copepoda</taxon>
        <taxon>Siphonostomatoida</taxon>
        <taxon>Caligidae</taxon>
        <taxon>Lepeophtheirus</taxon>
    </lineage>
</organism>
<evidence type="ECO:0000313" key="1">
    <source>
        <dbReference type="EMBL" id="CDW43900.1"/>
    </source>
</evidence>
<proteinExistence type="predicted"/>
<dbReference type="AlphaFoldDB" id="A0A0K2V0R8"/>
<name>A0A0K2V0R8_LEPSM</name>
<protein>
    <submittedName>
        <fullName evidence="1">Uncharacterized protein</fullName>
    </submittedName>
</protein>
<reference evidence="1" key="1">
    <citation type="submission" date="2014-05" db="EMBL/GenBank/DDBJ databases">
        <authorList>
            <person name="Chronopoulou M."/>
        </authorList>
    </citation>
    <scope>NUCLEOTIDE SEQUENCE</scope>
    <source>
        <tissue evidence="1">Whole organism</tissue>
    </source>
</reference>
<sequence length="64" mass="7473">NHDRQGSEKKQKKNTQQGCEVRDSLCVDRLIGAKRKLWSVYINVHEHKDVTTSKKKNVQNVRVL</sequence>